<dbReference type="EMBL" id="JAPFQI010000028">
    <property type="protein sequence ID" value="MCW8088195.1"/>
    <property type="molecule type" value="Genomic_DNA"/>
</dbReference>
<proteinExistence type="predicted"/>
<sequence length="114" mass="11580">MPTGSHDGTRRAPIGPWLAATAFLALTGGAALAQVPSGAPVERRGGTSDATTPAPPQAQTVSPQVREIPRSGVIQPPAGIDPEIRDSNVPVPNPGTTPVIPPPVPPQAQPPVQR</sequence>
<evidence type="ECO:0000313" key="2">
    <source>
        <dbReference type="EMBL" id="MCW8088195.1"/>
    </source>
</evidence>
<name>A0ABT3P197_9PROT</name>
<dbReference type="Proteomes" id="UP001526430">
    <property type="component" value="Unassembled WGS sequence"/>
</dbReference>
<evidence type="ECO:0000256" key="1">
    <source>
        <dbReference type="SAM" id="MobiDB-lite"/>
    </source>
</evidence>
<evidence type="ECO:0000313" key="3">
    <source>
        <dbReference type="Proteomes" id="UP001526430"/>
    </source>
</evidence>
<reference evidence="2 3" key="1">
    <citation type="submission" date="2022-10" db="EMBL/GenBank/DDBJ databases">
        <title>Roseococcus glaciei nov., sp. nov., isolated from glacier.</title>
        <authorList>
            <person name="Liu Q."/>
            <person name="Xin Y.-H."/>
        </authorList>
    </citation>
    <scope>NUCLEOTIDE SEQUENCE [LARGE SCALE GENOMIC DNA]</scope>
    <source>
        <strain evidence="2 3">MDT2-1-1</strain>
    </source>
</reference>
<keyword evidence="3" id="KW-1185">Reference proteome</keyword>
<protein>
    <submittedName>
        <fullName evidence="2">Uncharacterized protein</fullName>
    </submittedName>
</protein>
<dbReference type="RefSeq" id="WP_301592394.1">
    <property type="nucleotide sequence ID" value="NZ_JAPFQI010000028.1"/>
</dbReference>
<comment type="caution">
    <text evidence="2">The sequence shown here is derived from an EMBL/GenBank/DDBJ whole genome shotgun (WGS) entry which is preliminary data.</text>
</comment>
<feature type="compositionally biased region" description="Pro residues" evidence="1">
    <location>
        <begin position="91"/>
        <end position="114"/>
    </location>
</feature>
<organism evidence="2 3">
    <name type="scientific">Sabulicella glaciei</name>
    <dbReference type="NCBI Taxonomy" id="2984948"/>
    <lineage>
        <taxon>Bacteria</taxon>
        <taxon>Pseudomonadati</taxon>
        <taxon>Pseudomonadota</taxon>
        <taxon>Alphaproteobacteria</taxon>
        <taxon>Acetobacterales</taxon>
        <taxon>Acetobacteraceae</taxon>
        <taxon>Sabulicella</taxon>
    </lineage>
</organism>
<accession>A0ABT3P197</accession>
<feature type="region of interest" description="Disordered" evidence="1">
    <location>
        <begin position="36"/>
        <end position="114"/>
    </location>
</feature>
<gene>
    <name evidence="2" type="ORF">OF850_21600</name>
</gene>